<gene>
    <name evidence="3" type="ORF">K8V70_03385</name>
</gene>
<keyword evidence="2" id="KW-1133">Transmembrane helix</keyword>
<evidence type="ECO:0000313" key="4">
    <source>
        <dbReference type="Proteomes" id="UP000753256"/>
    </source>
</evidence>
<organism evidence="3 4">
    <name type="scientific">Enorma phocaeensis</name>
    <dbReference type="NCBI Taxonomy" id="1871019"/>
    <lineage>
        <taxon>Bacteria</taxon>
        <taxon>Bacillati</taxon>
        <taxon>Actinomycetota</taxon>
        <taxon>Coriobacteriia</taxon>
        <taxon>Coriobacteriales</taxon>
        <taxon>Coriobacteriaceae</taxon>
        <taxon>Enorma</taxon>
    </lineage>
</organism>
<sequence>MNLFIETPEQVSARMARNRRCESDAWLKAVQDEYAAERSSSSCGMGQTGAADDPLASWGAPDWSEFQRQMQDDRPWFDPRRLMGKGGARRRARQREVEAQGDAAATKRPQADSSYSVAQESYREELAFDKKRGRRRRLLAVMRAFALIIMIPVLLCAIFIGSYVLTCILNGASPEEVVELLGSMVSRIEEFVLAL</sequence>
<evidence type="ECO:0000256" key="2">
    <source>
        <dbReference type="SAM" id="Phobius"/>
    </source>
</evidence>
<accession>A0A921IU62</accession>
<dbReference type="RefSeq" id="WP_273189331.1">
    <property type="nucleotide sequence ID" value="NZ_DYUZ01000014.1"/>
</dbReference>
<comment type="caution">
    <text evidence="3">The sequence shown here is derived from an EMBL/GenBank/DDBJ whole genome shotgun (WGS) entry which is preliminary data.</text>
</comment>
<proteinExistence type="predicted"/>
<dbReference type="EMBL" id="DYUZ01000014">
    <property type="protein sequence ID" value="HJG36895.1"/>
    <property type="molecule type" value="Genomic_DNA"/>
</dbReference>
<dbReference type="AlphaFoldDB" id="A0A921IU62"/>
<keyword evidence="2" id="KW-0812">Transmembrane</keyword>
<feature type="region of interest" description="Disordered" evidence="1">
    <location>
        <begin position="76"/>
        <end position="114"/>
    </location>
</feature>
<keyword evidence="2" id="KW-0472">Membrane</keyword>
<protein>
    <submittedName>
        <fullName evidence="3">Uncharacterized protein</fullName>
    </submittedName>
</protein>
<reference evidence="3" key="2">
    <citation type="submission" date="2021-09" db="EMBL/GenBank/DDBJ databases">
        <authorList>
            <person name="Gilroy R."/>
        </authorList>
    </citation>
    <scope>NUCLEOTIDE SEQUENCE</scope>
    <source>
        <strain evidence="3">ChiHjej13B12-9602</strain>
    </source>
</reference>
<name>A0A921IU62_9ACTN</name>
<dbReference type="Proteomes" id="UP000753256">
    <property type="component" value="Unassembled WGS sequence"/>
</dbReference>
<evidence type="ECO:0000313" key="3">
    <source>
        <dbReference type="EMBL" id="HJG36895.1"/>
    </source>
</evidence>
<feature type="transmembrane region" description="Helical" evidence="2">
    <location>
        <begin position="140"/>
        <end position="165"/>
    </location>
</feature>
<evidence type="ECO:0000256" key="1">
    <source>
        <dbReference type="SAM" id="MobiDB-lite"/>
    </source>
</evidence>
<reference evidence="3" key="1">
    <citation type="journal article" date="2021" name="PeerJ">
        <title>Extensive microbial diversity within the chicken gut microbiome revealed by metagenomics and culture.</title>
        <authorList>
            <person name="Gilroy R."/>
            <person name="Ravi A."/>
            <person name="Getino M."/>
            <person name="Pursley I."/>
            <person name="Horton D.L."/>
            <person name="Alikhan N.F."/>
            <person name="Baker D."/>
            <person name="Gharbi K."/>
            <person name="Hall N."/>
            <person name="Watson M."/>
            <person name="Adriaenssens E.M."/>
            <person name="Foster-Nyarko E."/>
            <person name="Jarju S."/>
            <person name="Secka A."/>
            <person name="Antonio M."/>
            <person name="Oren A."/>
            <person name="Chaudhuri R.R."/>
            <person name="La Ragione R."/>
            <person name="Hildebrand F."/>
            <person name="Pallen M.J."/>
        </authorList>
    </citation>
    <scope>NUCLEOTIDE SEQUENCE</scope>
    <source>
        <strain evidence="3">ChiHjej13B12-9602</strain>
    </source>
</reference>